<dbReference type="InterPro" id="IPR029787">
    <property type="entry name" value="Nucleotide_cyclase"/>
</dbReference>
<dbReference type="CDD" id="cd00130">
    <property type="entry name" value="PAS"/>
    <property type="match status" value="1"/>
</dbReference>
<dbReference type="PROSITE" id="PS50883">
    <property type="entry name" value="EAL"/>
    <property type="match status" value="1"/>
</dbReference>
<dbReference type="Gene3D" id="3.30.450.20">
    <property type="entry name" value="PAS domain"/>
    <property type="match status" value="1"/>
</dbReference>
<dbReference type="HOGENOM" id="CLU_000445_70_20_6"/>
<feature type="domain" description="EAL" evidence="3">
    <location>
        <begin position="542"/>
        <end position="795"/>
    </location>
</feature>
<dbReference type="SUPFAM" id="SSF141868">
    <property type="entry name" value="EAL domain-like"/>
    <property type="match status" value="1"/>
</dbReference>
<dbReference type="CDD" id="cd01949">
    <property type="entry name" value="GGDEF"/>
    <property type="match status" value="1"/>
</dbReference>
<sequence length="800" mass="90329">MGEYLYEKNILGDQLTDSISKQLQQDLFRMRSVVDSAIATQDMQRIEQEVELVATEQDMMVYVLLDANSQIHFANHTIWRNSNAAHVLEAYSAKTHHEAVTQNREIILIDFESLSIQVYYPVFSSSRSRYSSAVDVIYLEYSIAIILFEAIDKLQQRLETVWGVGFLFILLFYFIFYRLHISPLRRLSRAAKKVGMVNFHSDSAFWSAELSVLHHYLTDVDGRLKRATKRLNDAERRWLFSVEGSRNGIWDWNIATGAIFVSDRWKEILGFDAGDLTNDYLAWESRLHPDEKSQVLNTLQNYINHQKEDYESVHRLKHKQGHYIWVLDKGKIVEWDEQSRPIRIIGTITDVSGDVQHHRVAIDKQSHNGLTDLINRDGLANALFDLQVQCRQSETSAALILVSLDNFSVINDALGRQLGDRLLMQIAARLTSTFSAVGLIARLGTDEFVMLAAHLGPDAEQANRRALALASEVKQLISRGFTVSEQHLSISAKVGVVVFDGIDSIEPHTLLARADTALSHANDAAEGCILYQASMDKNQLQPAKLQQALAVAIDAGQLSLAFQPVVDVDGNLGSIEVLIRWYHVEYGFIAPTKIIATAELSEDIVKLELWVFEQVCSLILALEHQRVSSPIFSINISARSFHQEGFIQQLKQRMRQFPIKGTPIQLELAEEVFNVNPQAARKLVRELQELGFLIALDNFGLSMGTLQYLQGVSFSQVKLAPRYLDGITDSAQSTKLLAALVNMARDLGYAVVAKHIENKELLKITTEIHCTWFQGYIISRPLVEKDILQLIKSKLSLSVG</sequence>
<dbReference type="InterPro" id="IPR035919">
    <property type="entry name" value="EAL_sf"/>
</dbReference>
<dbReference type="AlphaFoldDB" id="Q12HY1"/>
<keyword evidence="1" id="KW-0472">Membrane</keyword>
<dbReference type="SMART" id="SM00052">
    <property type="entry name" value="EAL"/>
    <property type="match status" value="1"/>
</dbReference>
<dbReference type="eggNOG" id="COG5001">
    <property type="taxonomic scope" value="Bacteria"/>
</dbReference>
<keyword evidence="1" id="KW-0812">Transmembrane</keyword>
<dbReference type="NCBIfam" id="TIGR00254">
    <property type="entry name" value="GGDEF"/>
    <property type="match status" value="1"/>
</dbReference>
<dbReference type="Gene3D" id="3.30.70.270">
    <property type="match status" value="1"/>
</dbReference>
<dbReference type="NCBIfam" id="TIGR00229">
    <property type="entry name" value="sensory_box"/>
    <property type="match status" value="1"/>
</dbReference>
<protein>
    <submittedName>
        <fullName evidence="5">GGDEF domain</fullName>
    </submittedName>
</protein>
<feature type="domain" description="GGDEF" evidence="4">
    <location>
        <begin position="395"/>
        <end position="534"/>
    </location>
</feature>
<feature type="transmembrane region" description="Helical" evidence="1">
    <location>
        <begin position="160"/>
        <end position="179"/>
    </location>
</feature>
<dbReference type="Proteomes" id="UP000001982">
    <property type="component" value="Chromosome"/>
</dbReference>
<dbReference type="InterPro" id="IPR001633">
    <property type="entry name" value="EAL_dom"/>
</dbReference>
<dbReference type="InterPro" id="IPR013655">
    <property type="entry name" value="PAS_fold_3"/>
</dbReference>
<dbReference type="Pfam" id="PF08447">
    <property type="entry name" value="PAS_3"/>
    <property type="match status" value="1"/>
</dbReference>
<gene>
    <name evidence="5" type="ordered locus">Sden_3670</name>
</gene>
<dbReference type="Pfam" id="PF00990">
    <property type="entry name" value="GGDEF"/>
    <property type="match status" value="1"/>
</dbReference>
<dbReference type="PANTHER" id="PTHR44757:SF2">
    <property type="entry name" value="BIOFILM ARCHITECTURE MAINTENANCE PROTEIN MBAA"/>
    <property type="match status" value="1"/>
</dbReference>
<dbReference type="KEGG" id="sdn:Sden_3670"/>
<proteinExistence type="predicted"/>
<dbReference type="PROSITE" id="PS50887">
    <property type="entry name" value="GGDEF"/>
    <property type="match status" value="1"/>
</dbReference>
<evidence type="ECO:0000256" key="1">
    <source>
        <dbReference type="SAM" id="Phobius"/>
    </source>
</evidence>
<dbReference type="SUPFAM" id="SSF55073">
    <property type="entry name" value="Nucleotide cyclase"/>
    <property type="match status" value="1"/>
</dbReference>
<dbReference type="SMART" id="SM00267">
    <property type="entry name" value="GGDEF"/>
    <property type="match status" value="1"/>
</dbReference>
<dbReference type="InterPro" id="IPR043128">
    <property type="entry name" value="Rev_trsase/Diguanyl_cyclase"/>
</dbReference>
<keyword evidence="6" id="KW-1185">Reference proteome</keyword>
<dbReference type="InterPro" id="IPR000160">
    <property type="entry name" value="GGDEF_dom"/>
</dbReference>
<dbReference type="STRING" id="318161.Sden_3670"/>
<dbReference type="PANTHER" id="PTHR44757">
    <property type="entry name" value="DIGUANYLATE CYCLASE DGCP"/>
    <property type="match status" value="1"/>
</dbReference>
<reference evidence="5 6" key="1">
    <citation type="submission" date="2006-03" db="EMBL/GenBank/DDBJ databases">
        <title>Complete sequence of Shewanella denitrificans OS217.</title>
        <authorList>
            <consortium name="US DOE Joint Genome Institute"/>
            <person name="Copeland A."/>
            <person name="Lucas S."/>
            <person name="Lapidus A."/>
            <person name="Barry K."/>
            <person name="Detter J.C."/>
            <person name="Glavina del Rio T."/>
            <person name="Hammon N."/>
            <person name="Israni S."/>
            <person name="Dalin E."/>
            <person name="Tice H."/>
            <person name="Pitluck S."/>
            <person name="Brettin T."/>
            <person name="Bruce D."/>
            <person name="Han C."/>
            <person name="Tapia R."/>
            <person name="Gilna P."/>
            <person name="Kiss H."/>
            <person name="Schmutz J."/>
            <person name="Larimer F."/>
            <person name="Land M."/>
            <person name="Hauser L."/>
            <person name="Kyrpides N."/>
            <person name="Lykidis A."/>
            <person name="Richardson P."/>
        </authorList>
    </citation>
    <scope>NUCLEOTIDE SEQUENCE [LARGE SCALE GENOMIC DNA]</scope>
    <source>
        <strain evidence="6">OS217 / ATCC BAA-1090 / DSM 15013</strain>
    </source>
</reference>
<dbReference type="InterPro" id="IPR052155">
    <property type="entry name" value="Biofilm_reg_signaling"/>
</dbReference>
<dbReference type="InterPro" id="IPR001610">
    <property type="entry name" value="PAC"/>
</dbReference>
<evidence type="ECO:0000259" key="4">
    <source>
        <dbReference type="PROSITE" id="PS50887"/>
    </source>
</evidence>
<dbReference type="Gene3D" id="3.20.20.450">
    <property type="entry name" value="EAL domain"/>
    <property type="match status" value="1"/>
</dbReference>
<dbReference type="SMART" id="SM00086">
    <property type="entry name" value="PAC"/>
    <property type="match status" value="1"/>
</dbReference>
<feature type="domain" description="PAS" evidence="2">
    <location>
        <begin position="234"/>
        <end position="306"/>
    </location>
</feature>
<evidence type="ECO:0000259" key="2">
    <source>
        <dbReference type="PROSITE" id="PS50112"/>
    </source>
</evidence>
<dbReference type="CDD" id="cd01948">
    <property type="entry name" value="EAL"/>
    <property type="match status" value="1"/>
</dbReference>
<evidence type="ECO:0000313" key="5">
    <source>
        <dbReference type="EMBL" id="ABE56945.1"/>
    </source>
</evidence>
<dbReference type="Pfam" id="PF00563">
    <property type="entry name" value="EAL"/>
    <property type="match status" value="1"/>
</dbReference>
<evidence type="ECO:0000313" key="6">
    <source>
        <dbReference type="Proteomes" id="UP000001982"/>
    </source>
</evidence>
<dbReference type="PROSITE" id="PS50112">
    <property type="entry name" value="PAS"/>
    <property type="match status" value="1"/>
</dbReference>
<accession>Q12HY1</accession>
<keyword evidence="1" id="KW-1133">Transmembrane helix</keyword>
<dbReference type="SUPFAM" id="SSF55785">
    <property type="entry name" value="PYP-like sensor domain (PAS domain)"/>
    <property type="match status" value="1"/>
</dbReference>
<name>Q12HY1_SHEDO</name>
<organism evidence="5 6">
    <name type="scientific">Shewanella denitrificans (strain OS217 / ATCC BAA-1090 / DSM 15013)</name>
    <dbReference type="NCBI Taxonomy" id="318161"/>
    <lineage>
        <taxon>Bacteria</taxon>
        <taxon>Pseudomonadati</taxon>
        <taxon>Pseudomonadota</taxon>
        <taxon>Gammaproteobacteria</taxon>
        <taxon>Alteromonadales</taxon>
        <taxon>Shewanellaceae</taxon>
        <taxon>Shewanella</taxon>
    </lineage>
</organism>
<dbReference type="EMBL" id="CP000302">
    <property type="protein sequence ID" value="ABE56945.1"/>
    <property type="molecule type" value="Genomic_DNA"/>
</dbReference>
<dbReference type="InterPro" id="IPR035965">
    <property type="entry name" value="PAS-like_dom_sf"/>
</dbReference>
<dbReference type="InterPro" id="IPR000014">
    <property type="entry name" value="PAS"/>
</dbReference>
<evidence type="ECO:0000259" key="3">
    <source>
        <dbReference type="PROSITE" id="PS50883"/>
    </source>
</evidence>